<evidence type="ECO:0000313" key="2">
    <source>
        <dbReference type="EMBL" id="KAF0908813.1"/>
    </source>
</evidence>
<gene>
    <name evidence="2" type="ORF">E2562_028615</name>
</gene>
<comment type="caution">
    <text evidence="2">The sequence shown here is derived from an EMBL/GenBank/DDBJ whole genome shotgun (WGS) entry which is preliminary data.</text>
</comment>
<reference evidence="2 3" key="1">
    <citation type="submission" date="2019-11" db="EMBL/GenBank/DDBJ databases">
        <title>Whole genome sequence of Oryza granulata.</title>
        <authorList>
            <person name="Li W."/>
        </authorList>
    </citation>
    <scope>NUCLEOTIDE SEQUENCE [LARGE SCALE GENOMIC DNA]</scope>
    <source>
        <strain evidence="3">cv. Menghai</strain>
        <tissue evidence="2">Leaf</tissue>
    </source>
</reference>
<evidence type="ECO:0000256" key="1">
    <source>
        <dbReference type="SAM" id="MobiDB-lite"/>
    </source>
</evidence>
<accession>A0A6G1DAP0</accession>
<dbReference type="AlphaFoldDB" id="A0A6G1DAP0"/>
<protein>
    <submittedName>
        <fullName evidence="2">Uncharacterized protein</fullName>
    </submittedName>
</protein>
<feature type="region of interest" description="Disordered" evidence="1">
    <location>
        <begin position="44"/>
        <end position="83"/>
    </location>
</feature>
<sequence length="143" mass="14729">MGQTLFVFPPISTAERYRAEGAEGTERGDAGHWWQRNRRMELRASSATVPGAEGPTLRGGGLGPTLSRGDEKEATRGCRRKEAKPVGGVPRVCWFLDAGGGGDSRGGGLGGAGMAPRLAEEMGPSAACSGEAAQIGMLQGTVS</sequence>
<proteinExistence type="predicted"/>
<dbReference type="Proteomes" id="UP000479710">
    <property type="component" value="Unassembled WGS sequence"/>
</dbReference>
<name>A0A6G1DAP0_9ORYZ</name>
<evidence type="ECO:0000313" key="3">
    <source>
        <dbReference type="Proteomes" id="UP000479710"/>
    </source>
</evidence>
<organism evidence="2 3">
    <name type="scientific">Oryza meyeriana var. granulata</name>
    <dbReference type="NCBI Taxonomy" id="110450"/>
    <lineage>
        <taxon>Eukaryota</taxon>
        <taxon>Viridiplantae</taxon>
        <taxon>Streptophyta</taxon>
        <taxon>Embryophyta</taxon>
        <taxon>Tracheophyta</taxon>
        <taxon>Spermatophyta</taxon>
        <taxon>Magnoliopsida</taxon>
        <taxon>Liliopsida</taxon>
        <taxon>Poales</taxon>
        <taxon>Poaceae</taxon>
        <taxon>BOP clade</taxon>
        <taxon>Oryzoideae</taxon>
        <taxon>Oryzeae</taxon>
        <taxon>Oryzinae</taxon>
        <taxon>Oryza</taxon>
        <taxon>Oryza meyeriana</taxon>
    </lineage>
</organism>
<dbReference type="EMBL" id="SPHZ02000007">
    <property type="protein sequence ID" value="KAF0908813.1"/>
    <property type="molecule type" value="Genomic_DNA"/>
</dbReference>
<keyword evidence="3" id="KW-1185">Reference proteome</keyword>